<evidence type="ECO:0000313" key="1">
    <source>
        <dbReference type="EMBL" id="WGL93741.1"/>
    </source>
</evidence>
<organism evidence="2 3">
    <name type="scientific">Arsenophonus nasoniae</name>
    <name type="common">son-killer infecting Nasonia vitripennis</name>
    <dbReference type="NCBI Taxonomy" id="638"/>
    <lineage>
        <taxon>Bacteria</taxon>
        <taxon>Pseudomonadati</taxon>
        <taxon>Pseudomonadota</taxon>
        <taxon>Gammaproteobacteria</taxon>
        <taxon>Enterobacterales</taxon>
        <taxon>Morganellaceae</taxon>
        <taxon>Arsenophonus</taxon>
    </lineage>
</organism>
<evidence type="ECO:0000313" key="3">
    <source>
        <dbReference type="Proteomes" id="UP001177597"/>
    </source>
</evidence>
<reference evidence="2" key="1">
    <citation type="submission" date="2023-04" db="EMBL/GenBank/DDBJ databases">
        <title>Genome dynamics across the evolutionary transition to endosymbiosis.</title>
        <authorList>
            <person name="Siozios S."/>
            <person name="Nadal-Jimenez P."/>
            <person name="Azagi T."/>
            <person name="Sprong H."/>
            <person name="Frost C.L."/>
            <person name="Parratt S.R."/>
            <person name="Taylor G."/>
            <person name="Brettell L."/>
            <person name="Lew K.C."/>
            <person name="Croft L."/>
            <person name="King K.C."/>
            <person name="Brockhurst M.A."/>
            <person name="Hypsa V."/>
            <person name="Novakova E."/>
            <person name="Darby A.C."/>
            <person name="Hurst G.D.D."/>
        </authorList>
    </citation>
    <scope>NUCLEOTIDE SEQUENCE</scope>
    <source>
        <strain evidence="2">AIh</strain>
        <plasmid evidence="1">paIh1</plasmid>
    </source>
</reference>
<dbReference type="EMBL" id="CP123498">
    <property type="protein sequence ID" value="WGL96047.1"/>
    <property type="molecule type" value="Genomic_DNA"/>
</dbReference>
<dbReference type="InterPro" id="IPR014054">
    <property type="entry name" value="Phage_regulatory_Rha"/>
</dbReference>
<accession>A0AA95K8K0</accession>
<protein>
    <submittedName>
        <fullName evidence="2">Rha family transcriptional regulator</fullName>
    </submittedName>
</protein>
<dbReference type="RefSeq" id="WP_280628209.1">
    <property type="nucleotide sequence ID" value="NZ_CP123491.1"/>
</dbReference>
<geneLocation type="plasmid" evidence="1 3">
    <name>paIh1</name>
</geneLocation>
<proteinExistence type="predicted"/>
<evidence type="ECO:0000313" key="2">
    <source>
        <dbReference type="EMBL" id="WGL96047.1"/>
    </source>
</evidence>
<gene>
    <name evidence="1" type="ORF">QE207_00315</name>
    <name evidence="2" type="ORF">QE207_05530</name>
</gene>
<name>A0AA95K8K0_9GAMM</name>
<dbReference type="AlphaFoldDB" id="A0AA95K8K0"/>
<dbReference type="Proteomes" id="UP001177597">
    <property type="component" value="Chromosome"/>
</dbReference>
<keyword evidence="1" id="KW-0614">Plasmid</keyword>
<sequence>MNNQLSTINPKITIHNGKAITTSFSVADYFGKRHDNILRAIDNIDCSEKFTNLNFEVCFKNNELQNGKPQKYYQMTKDGFVFLVMGFTGKKAAQFKEAYIAEFNRMEAELHSTPKYQPEAHEKFSSNDTQNLARIIAHMTQDFRFQNSWNNAIWYALRHVTGISSPNQFEVRYIPVIAAECERIWQVTQHLQELISEAEKTVIKRIIRKREDANFVLKQIEDILLKESSKSPLTDTLWKCHKAKLIDFERRT</sequence>
<dbReference type="NCBIfam" id="TIGR02681">
    <property type="entry name" value="phage_pRha"/>
    <property type="match status" value="1"/>
</dbReference>
<dbReference type="EMBL" id="CP123491">
    <property type="protein sequence ID" value="WGL93741.1"/>
    <property type="molecule type" value="Genomic_DNA"/>
</dbReference>
<dbReference type="Proteomes" id="UP001177597">
    <property type="component" value="Plasmid paIh1"/>
</dbReference>
<dbReference type="Pfam" id="PF09669">
    <property type="entry name" value="Phage_pRha"/>
    <property type="match status" value="1"/>
</dbReference>